<dbReference type="STRING" id="1278298.GCA_000428685_02191"/>
<feature type="active site" description="Proton donor/acceptor" evidence="4">
    <location>
        <position position="136"/>
    </location>
</feature>
<dbReference type="RefSeq" id="WP_026427160.1">
    <property type="nucleotide sequence ID" value="NZ_CBCRWE010000021.1"/>
</dbReference>
<evidence type="ECO:0000256" key="4">
    <source>
        <dbReference type="PIRSR" id="PIRSR001365-1"/>
    </source>
</evidence>
<gene>
    <name evidence="6" type="primary">yagE</name>
    <name evidence="6" type="ORF">NCTC11923_01450</name>
</gene>
<dbReference type="PANTHER" id="PTHR12128">
    <property type="entry name" value="DIHYDRODIPICOLINATE SYNTHASE"/>
    <property type="match status" value="1"/>
</dbReference>
<dbReference type="Pfam" id="PF00701">
    <property type="entry name" value="DHDPS"/>
    <property type="match status" value="1"/>
</dbReference>
<evidence type="ECO:0000256" key="3">
    <source>
        <dbReference type="PIRNR" id="PIRNR001365"/>
    </source>
</evidence>
<dbReference type="PRINTS" id="PR00146">
    <property type="entry name" value="DHPICSNTHASE"/>
</dbReference>
<feature type="active site" description="Schiff-base intermediate with substrate" evidence="4">
    <location>
        <position position="165"/>
    </location>
</feature>
<dbReference type="EMBL" id="LR134363">
    <property type="protein sequence ID" value="VEG74808.1"/>
    <property type="molecule type" value="Genomic_DNA"/>
</dbReference>
<name>A0A3S4SPJ6_9ACTO</name>
<feature type="binding site" evidence="5">
    <location>
        <position position="210"/>
    </location>
    <ligand>
        <name>pyruvate</name>
        <dbReference type="ChEBI" id="CHEBI:15361"/>
    </ligand>
</feature>
<reference evidence="6 7" key="1">
    <citation type="submission" date="2018-12" db="EMBL/GenBank/DDBJ databases">
        <authorList>
            <consortium name="Pathogen Informatics"/>
        </authorList>
    </citation>
    <scope>NUCLEOTIDE SEQUENCE [LARGE SCALE GENOMIC DNA]</scope>
    <source>
        <strain evidence="6 7">NCTC11923</strain>
    </source>
</reference>
<evidence type="ECO:0000256" key="2">
    <source>
        <dbReference type="ARBA" id="ARBA00023239"/>
    </source>
</evidence>
<dbReference type="AlphaFoldDB" id="A0A3S4SPJ6"/>
<evidence type="ECO:0000313" key="6">
    <source>
        <dbReference type="EMBL" id="VEG74808.1"/>
    </source>
</evidence>
<dbReference type="PIRSF" id="PIRSF001365">
    <property type="entry name" value="DHDPS"/>
    <property type="match status" value="1"/>
</dbReference>
<protein>
    <submittedName>
        <fullName evidence="6">Probable 2-keto-3-deoxy-galactonate aldolase YagE</fullName>
        <ecNumber evidence="6">4.1.2.-</ecNumber>
    </submittedName>
</protein>
<accession>A0A3S4SPJ6</accession>
<sequence length="306" mass="32718">MDTRFTGVIPPVITPFTPQGELDAQSLDRLIDHLIDGGVHGLFPLGSSGEVAYLTDARREAVLRRVVSRVDGRVPVLAGAIDTTASRVIEQARRAQDLGADAVVVTCPFYALNDEAEIAAHFRAVAAALTIPVLAYDVPVRLGGTKLSRDLLVGLGKEGVIVGVKDSSGDDVAFRRLVAANEAAGHPLALLSGHELMVDGMLLLGADGCVPGYGNVEPRPYRQMWDASRQGQWQRVREIQDGLAARFEAVFAVQGRSGDATGIGAFKTAMAQMGIIATNRMAFPIEPLEEANREAVVEVMRREGLI</sequence>
<dbReference type="SMART" id="SM01130">
    <property type="entry name" value="DHDPS"/>
    <property type="match status" value="1"/>
</dbReference>
<keyword evidence="7" id="KW-1185">Reference proteome</keyword>
<dbReference type="Gene3D" id="3.20.20.70">
    <property type="entry name" value="Aldolase class I"/>
    <property type="match status" value="1"/>
</dbReference>
<dbReference type="CDD" id="cd00408">
    <property type="entry name" value="DHDPS-like"/>
    <property type="match status" value="1"/>
</dbReference>
<evidence type="ECO:0000256" key="5">
    <source>
        <dbReference type="PIRSR" id="PIRSR001365-2"/>
    </source>
</evidence>
<proteinExistence type="inferred from homology"/>
<dbReference type="SUPFAM" id="SSF51569">
    <property type="entry name" value="Aldolase"/>
    <property type="match status" value="1"/>
</dbReference>
<dbReference type="EC" id="4.1.2.-" evidence="6"/>
<dbReference type="InterPro" id="IPR002220">
    <property type="entry name" value="DapA-like"/>
</dbReference>
<dbReference type="Proteomes" id="UP000276899">
    <property type="component" value="Chromosome"/>
</dbReference>
<organism evidence="6 7">
    <name type="scientific">Actinomyces slackii</name>
    <dbReference type="NCBI Taxonomy" id="52774"/>
    <lineage>
        <taxon>Bacteria</taxon>
        <taxon>Bacillati</taxon>
        <taxon>Actinomycetota</taxon>
        <taxon>Actinomycetes</taxon>
        <taxon>Actinomycetales</taxon>
        <taxon>Actinomycetaceae</taxon>
        <taxon>Actinomyces</taxon>
    </lineage>
</organism>
<dbReference type="PANTHER" id="PTHR12128:SF66">
    <property type="entry name" value="4-HYDROXY-2-OXOGLUTARATE ALDOLASE, MITOCHONDRIAL"/>
    <property type="match status" value="1"/>
</dbReference>
<dbReference type="KEGG" id="asla:NCTC11923_01450"/>
<evidence type="ECO:0000256" key="1">
    <source>
        <dbReference type="ARBA" id="ARBA00007592"/>
    </source>
</evidence>
<dbReference type="GO" id="GO:0008840">
    <property type="term" value="F:4-hydroxy-tetrahydrodipicolinate synthase activity"/>
    <property type="evidence" value="ECO:0007669"/>
    <property type="project" value="TreeGrafter"/>
</dbReference>
<evidence type="ECO:0000313" key="7">
    <source>
        <dbReference type="Proteomes" id="UP000276899"/>
    </source>
</evidence>
<dbReference type="InterPro" id="IPR013785">
    <property type="entry name" value="Aldolase_TIM"/>
</dbReference>
<comment type="similarity">
    <text evidence="1 3">Belongs to the DapA family.</text>
</comment>
<keyword evidence="2 3" id="KW-0456">Lyase</keyword>